<dbReference type="Proteomes" id="UP000054770">
    <property type="component" value="Unassembled WGS sequence"/>
</dbReference>
<name>A0A158G9D5_9BURK</name>
<keyword evidence="3" id="KW-1185">Reference proteome</keyword>
<reference evidence="2" key="1">
    <citation type="submission" date="2016-01" db="EMBL/GenBank/DDBJ databases">
        <authorList>
            <person name="Peeters C."/>
        </authorList>
    </citation>
    <scope>NUCLEOTIDE SEQUENCE [LARGE SCALE GENOMIC DNA]</scope>
    <source>
        <strain evidence="2">LMG 22940</strain>
    </source>
</reference>
<evidence type="ECO:0000313" key="3">
    <source>
        <dbReference type="Proteomes" id="UP000054770"/>
    </source>
</evidence>
<dbReference type="AlphaFoldDB" id="A0A158G9D5"/>
<proteinExistence type="predicted"/>
<evidence type="ECO:0000256" key="1">
    <source>
        <dbReference type="SAM" id="MobiDB-lite"/>
    </source>
</evidence>
<accession>A0A158G9D5</accession>
<evidence type="ECO:0000313" key="2">
    <source>
        <dbReference type="EMBL" id="SAL28471.1"/>
    </source>
</evidence>
<dbReference type="EMBL" id="FCON02000010">
    <property type="protein sequence ID" value="SAL28471.1"/>
    <property type="molecule type" value="Genomic_DNA"/>
</dbReference>
<comment type="caution">
    <text evidence="2">The sequence shown here is derived from an EMBL/GenBank/DDBJ whole genome shotgun (WGS) entry which is preliminary data.</text>
</comment>
<gene>
    <name evidence="2" type="ORF">AWB68_01388</name>
</gene>
<protein>
    <submittedName>
        <fullName evidence="2">Uncharacterized protein</fullName>
    </submittedName>
</protein>
<sequence>MTAVRLEFTRSRAASPRPFQDPGETSGTPCAQREPYRGTTRTMLFKIRPDGTDCPCNAN</sequence>
<feature type="region of interest" description="Disordered" evidence="1">
    <location>
        <begin position="1"/>
        <end position="38"/>
    </location>
</feature>
<organism evidence="2 3">
    <name type="scientific">Caballeronia choica</name>
    <dbReference type="NCBI Taxonomy" id="326476"/>
    <lineage>
        <taxon>Bacteria</taxon>
        <taxon>Pseudomonadati</taxon>
        <taxon>Pseudomonadota</taxon>
        <taxon>Betaproteobacteria</taxon>
        <taxon>Burkholderiales</taxon>
        <taxon>Burkholderiaceae</taxon>
        <taxon>Caballeronia</taxon>
    </lineage>
</organism>